<feature type="region of interest" description="Disordered" evidence="1">
    <location>
        <begin position="48"/>
        <end position="70"/>
    </location>
</feature>
<dbReference type="SUPFAM" id="SSF54001">
    <property type="entry name" value="Cysteine proteinases"/>
    <property type="match status" value="1"/>
</dbReference>
<evidence type="ECO:0000256" key="1">
    <source>
        <dbReference type="SAM" id="MobiDB-lite"/>
    </source>
</evidence>
<dbReference type="WBParaSite" id="GPLIN_000936500">
    <property type="protein sequence ID" value="GPLIN_000936500"/>
    <property type="gene ID" value="GPLIN_000936500"/>
</dbReference>
<dbReference type="InterPro" id="IPR001394">
    <property type="entry name" value="Peptidase_C19_UCH"/>
</dbReference>
<protein>
    <submittedName>
        <fullName evidence="4">USP domain-containing protein</fullName>
    </submittedName>
</protein>
<dbReference type="InterPro" id="IPR028889">
    <property type="entry name" value="USP"/>
</dbReference>
<feature type="compositionally biased region" description="Basic and acidic residues" evidence="1">
    <location>
        <begin position="56"/>
        <end position="70"/>
    </location>
</feature>
<dbReference type="CDD" id="cd02257">
    <property type="entry name" value="Peptidase_C19"/>
    <property type="match status" value="1"/>
</dbReference>
<evidence type="ECO:0000313" key="3">
    <source>
        <dbReference type="Proteomes" id="UP000050741"/>
    </source>
</evidence>
<proteinExistence type="predicted"/>
<dbReference type="GO" id="GO:0016579">
    <property type="term" value="P:protein deubiquitination"/>
    <property type="evidence" value="ECO:0007669"/>
    <property type="project" value="InterPro"/>
</dbReference>
<dbReference type="AlphaFoldDB" id="A0A183C918"/>
<feature type="domain" description="USP" evidence="2">
    <location>
        <begin position="1"/>
        <end position="46"/>
    </location>
</feature>
<reference evidence="4" key="2">
    <citation type="submission" date="2016-06" db="UniProtKB">
        <authorList>
            <consortium name="WormBaseParasite"/>
        </authorList>
    </citation>
    <scope>IDENTIFICATION</scope>
</reference>
<dbReference type="InterPro" id="IPR038765">
    <property type="entry name" value="Papain-like_cys_pep_sf"/>
</dbReference>
<sequence length="70" mass="7967">YGHYCSYVLNVSSKKWFYCNDDNIELIKSGLVPSPKDAYILFYQRATDTPSAPAVRQEEDATRKDNNVGC</sequence>
<dbReference type="Gene3D" id="3.90.70.10">
    <property type="entry name" value="Cysteine proteinases"/>
    <property type="match status" value="1"/>
</dbReference>
<keyword evidence="3" id="KW-1185">Reference proteome</keyword>
<dbReference type="GO" id="GO:0004843">
    <property type="term" value="F:cysteine-type deubiquitinase activity"/>
    <property type="evidence" value="ECO:0007669"/>
    <property type="project" value="InterPro"/>
</dbReference>
<dbReference type="PROSITE" id="PS50235">
    <property type="entry name" value="USP_3"/>
    <property type="match status" value="1"/>
</dbReference>
<evidence type="ECO:0000313" key="4">
    <source>
        <dbReference type="WBParaSite" id="GPLIN_000936500"/>
    </source>
</evidence>
<reference evidence="3" key="1">
    <citation type="submission" date="2014-05" db="EMBL/GenBank/DDBJ databases">
        <title>The genome and life-stage specific transcriptomes of Globodera pallida elucidate key aspects of plant parasitism by a cyst nematode.</title>
        <authorList>
            <person name="Cotton J.A."/>
            <person name="Lilley C.J."/>
            <person name="Jones L.M."/>
            <person name="Kikuchi T."/>
            <person name="Reid A.J."/>
            <person name="Thorpe P."/>
            <person name="Tsai I.J."/>
            <person name="Beasley H."/>
            <person name="Blok V."/>
            <person name="Cock P.J.A."/>
            <person name="Van den Akker S.E."/>
            <person name="Holroyd N."/>
            <person name="Hunt M."/>
            <person name="Mantelin S."/>
            <person name="Naghra H."/>
            <person name="Pain A."/>
            <person name="Palomares-Rius J.E."/>
            <person name="Zarowiecki M."/>
            <person name="Berriman M."/>
            <person name="Jones J.T."/>
            <person name="Urwin P.E."/>
        </authorList>
    </citation>
    <scope>NUCLEOTIDE SEQUENCE [LARGE SCALE GENOMIC DNA]</scope>
    <source>
        <strain evidence="3">Lindley</strain>
    </source>
</reference>
<evidence type="ECO:0000259" key="2">
    <source>
        <dbReference type="PROSITE" id="PS50235"/>
    </source>
</evidence>
<dbReference type="Pfam" id="PF00443">
    <property type="entry name" value="UCH"/>
    <property type="match status" value="1"/>
</dbReference>
<accession>A0A183C918</accession>
<name>A0A183C918_GLOPA</name>
<organism evidence="3 4">
    <name type="scientific">Globodera pallida</name>
    <name type="common">Potato cyst nematode worm</name>
    <name type="synonym">Heterodera pallida</name>
    <dbReference type="NCBI Taxonomy" id="36090"/>
    <lineage>
        <taxon>Eukaryota</taxon>
        <taxon>Metazoa</taxon>
        <taxon>Ecdysozoa</taxon>
        <taxon>Nematoda</taxon>
        <taxon>Chromadorea</taxon>
        <taxon>Rhabditida</taxon>
        <taxon>Tylenchina</taxon>
        <taxon>Tylenchomorpha</taxon>
        <taxon>Tylenchoidea</taxon>
        <taxon>Heteroderidae</taxon>
        <taxon>Heteroderinae</taxon>
        <taxon>Globodera</taxon>
    </lineage>
</organism>
<dbReference type="Proteomes" id="UP000050741">
    <property type="component" value="Unassembled WGS sequence"/>
</dbReference>